<comment type="caution">
    <text evidence="8">The sequence shown here is derived from an EMBL/GenBank/DDBJ whole genome shotgun (WGS) entry which is preliminary data.</text>
</comment>
<dbReference type="InterPro" id="IPR002241">
    <property type="entry name" value="Glyco_hydro_27"/>
</dbReference>
<dbReference type="CDD" id="cd14792">
    <property type="entry name" value="GH27"/>
    <property type="match status" value="1"/>
</dbReference>
<evidence type="ECO:0000256" key="2">
    <source>
        <dbReference type="ARBA" id="ARBA00022729"/>
    </source>
</evidence>
<dbReference type="GO" id="GO:0005975">
    <property type="term" value="P:carbohydrate metabolic process"/>
    <property type="evidence" value="ECO:0007669"/>
    <property type="project" value="InterPro"/>
</dbReference>
<evidence type="ECO:0000256" key="4">
    <source>
        <dbReference type="ARBA" id="ARBA00023295"/>
    </source>
</evidence>
<dbReference type="PRINTS" id="PR00740">
    <property type="entry name" value="GLHYDRLASE27"/>
</dbReference>
<dbReference type="EC" id="3.2.1.22" evidence="5"/>
<accession>A0A841JU64</accession>
<organism evidence="8 9">
    <name type="scientific">Silvibacterium bohemicum</name>
    <dbReference type="NCBI Taxonomy" id="1577686"/>
    <lineage>
        <taxon>Bacteria</taxon>
        <taxon>Pseudomonadati</taxon>
        <taxon>Acidobacteriota</taxon>
        <taxon>Terriglobia</taxon>
        <taxon>Terriglobales</taxon>
        <taxon>Acidobacteriaceae</taxon>
        <taxon>Silvibacterium</taxon>
    </lineage>
</organism>
<dbReference type="PANTHER" id="PTHR11452:SF42">
    <property type="entry name" value="ALPHA-GALACTOSIDASE"/>
    <property type="match status" value="1"/>
</dbReference>
<protein>
    <recommendedName>
        <fullName evidence="5">Alpha-galactosidase</fullName>
        <ecNumber evidence="5">3.2.1.22</ecNumber>
    </recommendedName>
    <alternativeName>
        <fullName evidence="5">Melibiase</fullName>
    </alternativeName>
</protein>
<dbReference type="InterPro" id="IPR041233">
    <property type="entry name" value="Melibiase_C"/>
</dbReference>
<evidence type="ECO:0000256" key="3">
    <source>
        <dbReference type="ARBA" id="ARBA00022801"/>
    </source>
</evidence>
<keyword evidence="9" id="KW-1185">Reference proteome</keyword>
<dbReference type="RefSeq" id="WP_050057736.1">
    <property type="nucleotide sequence ID" value="NZ_JACHEK010000001.1"/>
</dbReference>
<evidence type="ECO:0000256" key="1">
    <source>
        <dbReference type="ARBA" id="ARBA00009743"/>
    </source>
</evidence>
<comment type="catalytic activity">
    <reaction evidence="5">
        <text>Hydrolysis of terminal, non-reducing alpha-D-galactose residues in alpha-D-galactosides, including galactose oligosaccharides, galactomannans and galactolipids.</text>
        <dbReference type="EC" id="3.2.1.22"/>
    </reaction>
</comment>
<evidence type="ECO:0000313" key="8">
    <source>
        <dbReference type="EMBL" id="MBB6142521.1"/>
    </source>
</evidence>
<evidence type="ECO:0000313" key="9">
    <source>
        <dbReference type="Proteomes" id="UP000538666"/>
    </source>
</evidence>
<dbReference type="Gene3D" id="3.20.20.70">
    <property type="entry name" value="Aldolase class I"/>
    <property type="match status" value="1"/>
</dbReference>
<dbReference type="Pfam" id="PF17801">
    <property type="entry name" value="Melibiase_C"/>
    <property type="match status" value="1"/>
</dbReference>
<keyword evidence="5" id="KW-1015">Disulfide bond</keyword>
<dbReference type="InterPro" id="IPR013780">
    <property type="entry name" value="Glyco_hydro_b"/>
</dbReference>
<dbReference type="AlphaFoldDB" id="A0A841JU64"/>
<feature type="chain" id="PRO_5032916700" description="Alpha-galactosidase" evidence="6">
    <location>
        <begin position="21"/>
        <end position="449"/>
    </location>
</feature>
<dbReference type="InterPro" id="IPR013785">
    <property type="entry name" value="Aldolase_TIM"/>
</dbReference>
<keyword evidence="3 5" id="KW-0378">Hydrolase</keyword>
<comment type="similarity">
    <text evidence="1 5">Belongs to the glycosyl hydrolase 27 family.</text>
</comment>
<evidence type="ECO:0000259" key="7">
    <source>
        <dbReference type="Pfam" id="PF17801"/>
    </source>
</evidence>
<sequence length="449" mass="49353">MKRWLAFLAVALLTSPLSRAQNPDASLAPTPPMGWNSWDSYGLSVTAEEFKANVDWLHQHLQPSGWQYVVVDEGWYLDHPGDKGDQGFNLSPDGRYVPAASRFPSGTQDGGLKTLADHAHSLGLKFGIHIIRGIPRKAVEQNLPIADSTYRAADAADTSDRCRWNSDNYGLKDNAASQAYYDSIARLYAGWGVDFLKVDCISQPYKTAEIRMLSAALKRATRETGRSIVLSLSPGPTPVEQAADVSEHAQLWRISDDMWDFWSKPGSETFPQTLVSQLPVLAKWAAYAGPGHWPDADMLPIGYLGPRPGWGDARQSRLTPDETRSLLTAWCIARSPLILGANLTRMDAATEVLLTNREVLAVDQHSTGNRPVIQTPVTVVWSAQLDGHQLFAVFNLSNSAAAVKYSWKDLGLPRPRYAVRDLWQQSDQGAQSGISVTLAPHASALLSLR</sequence>
<evidence type="ECO:0000256" key="6">
    <source>
        <dbReference type="SAM" id="SignalP"/>
    </source>
</evidence>
<dbReference type="PANTHER" id="PTHR11452">
    <property type="entry name" value="ALPHA-GALACTOSIDASE/ALPHA-N-ACETYLGALACTOSAMINIDASE"/>
    <property type="match status" value="1"/>
</dbReference>
<feature type="signal peptide" evidence="6">
    <location>
        <begin position="1"/>
        <end position="20"/>
    </location>
</feature>
<feature type="domain" description="Alpha galactosidase C-terminal" evidence="7">
    <location>
        <begin position="379"/>
        <end position="448"/>
    </location>
</feature>
<proteinExistence type="inferred from homology"/>
<dbReference type="Gene3D" id="2.60.40.1180">
    <property type="entry name" value="Golgi alpha-mannosidase II"/>
    <property type="match status" value="1"/>
</dbReference>
<keyword evidence="2 6" id="KW-0732">Signal</keyword>
<dbReference type="SUPFAM" id="SSF51011">
    <property type="entry name" value="Glycosyl hydrolase domain"/>
    <property type="match status" value="1"/>
</dbReference>
<dbReference type="Pfam" id="PF16499">
    <property type="entry name" value="Melibiase_2"/>
    <property type="match status" value="1"/>
</dbReference>
<keyword evidence="4 5" id="KW-0326">Glycosidase</keyword>
<name>A0A841JU64_9BACT</name>
<dbReference type="EMBL" id="JACHEK010000001">
    <property type="protein sequence ID" value="MBB6142521.1"/>
    <property type="molecule type" value="Genomic_DNA"/>
</dbReference>
<dbReference type="GO" id="GO:0004557">
    <property type="term" value="F:alpha-galactosidase activity"/>
    <property type="evidence" value="ECO:0007669"/>
    <property type="project" value="UniProtKB-EC"/>
</dbReference>
<dbReference type="Proteomes" id="UP000538666">
    <property type="component" value="Unassembled WGS sequence"/>
</dbReference>
<dbReference type="SUPFAM" id="SSF51445">
    <property type="entry name" value="(Trans)glycosidases"/>
    <property type="match status" value="1"/>
</dbReference>
<reference evidence="8 9" key="1">
    <citation type="submission" date="2020-08" db="EMBL/GenBank/DDBJ databases">
        <title>Genomic Encyclopedia of Type Strains, Phase IV (KMG-IV): sequencing the most valuable type-strain genomes for metagenomic binning, comparative biology and taxonomic classification.</title>
        <authorList>
            <person name="Goeker M."/>
        </authorList>
    </citation>
    <scope>NUCLEOTIDE SEQUENCE [LARGE SCALE GENOMIC DNA]</scope>
    <source>
        <strain evidence="8 9">DSM 103733</strain>
    </source>
</reference>
<gene>
    <name evidence="8" type="ORF">HNQ77_000459</name>
</gene>
<dbReference type="InterPro" id="IPR017853">
    <property type="entry name" value="GH"/>
</dbReference>
<evidence type="ECO:0000256" key="5">
    <source>
        <dbReference type="RuleBase" id="RU361168"/>
    </source>
</evidence>